<accession>A0A0H2V751</accession>
<proteinExistence type="predicted"/>
<protein>
    <submittedName>
        <fullName evidence="1">Uncharacterized protein</fullName>
    </submittedName>
</protein>
<dbReference type="HOGENOM" id="CLU_214813_0_0_6"/>
<dbReference type="KEGG" id="ecc:c1294"/>
<sequence length="51" mass="5943">MIKDDVHTDSRKRVAQNLFALIVMIYKGHQHNKSVVGGKKSRFRLLKLHID</sequence>
<evidence type="ECO:0000313" key="1">
    <source>
        <dbReference type="EMBL" id="AAN79767.1"/>
    </source>
</evidence>
<dbReference type="Proteomes" id="UP000001410">
    <property type="component" value="Chromosome"/>
</dbReference>
<name>A0A0H2V751_ECOL6</name>
<dbReference type="AlphaFoldDB" id="A0A0H2V751"/>
<keyword evidence="2" id="KW-1185">Reference proteome</keyword>
<gene>
    <name evidence="1" type="ordered locus">c1294</name>
</gene>
<dbReference type="EMBL" id="AE014075">
    <property type="protein sequence ID" value="AAN79767.1"/>
    <property type="molecule type" value="Genomic_DNA"/>
</dbReference>
<dbReference type="STRING" id="199310.c1294"/>
<organism evidence="1 2">
    <name type="scientific">Escherichia coli O6:H1 (strain CFT073 / ATCC 700928 / UPEC)</name>
    <dbReference type="NCBI Taxonomy" id="199310"/>
    <lineage>
        <taxon>Bacteria</taxon>
        <taxon>Pseudomonadati</taxon>
        <taxon>Pseudomonadota</taxon>
        <taxon>Gammaproteobacteria</taxon>
        <taxon>Enterobacterales</taxon>
        <taxon>Enterobacteriaceae</taxon>
        <taxon>Escherichia</taxon>
    </lineage>
</organism>
<reference evidence="1 2" key="1">
    <citation type="journal article" date="2002" name="Proc. Natl. Acad. Sci. U.S.A.">
        <title>Extensive mosaic structure revealed by the complete genome sequence of uropathogenic Escherichia coli.</title>
        <authorList>
            <person name="Welch R.A."/>
            <person name="Burland V."/>
            <person name="Plunkett G.III."/>
            <person name="Redford P."/>
            <person name="Roesch P."/>
            <person name="Rasko D."/>
            <person name="Buckles E.L."/>
            <person name="Liou S.R."/>
            <person name="Boutin A."/>
            <person name="Hackett J."/>
            <person name="Stroud D."/>
            <person name="Mayhew G.F."/>
            <person name="Rose D.J."/>
            <person name="Zhou S."/>
            <person name="Schwartz D.C."/>
            <person name="Perna N.T."/>
            <person name="Mobley H.L."/>
            <person name="Donnenberg M.S."/>
            <person name="Blattner F.R."/>
        </authorList>
    </citation>
    <scope>NUCLEOTIDE SEQUENCE [LARGE SCALE GENOMIC DNA]</scope>
    <source>
        <strain evidence="2">CFT073 / ATCC 700928 / UPEC</strain>
    </source>
</reference>
<evidence type="ECO:0000313" key="2">
    <source>
        <dbReference type="Proteomes" id="UP000001410"/>
    </source>
</evidence>